<dbReference type="EMBL" id="LXQA010020931">
    <property type="protein sequence ID" value="MCH91675.1"/>
    <property type="molecule type" value="Genomic_DNA"/>
</dbReference>
<evidence type="ECO:0000259" key="3">
    <source>
        <dbReference type="SMART" id="SM00093"/>
    </source>
</evidence>
<dbReference type="GO" id="GO:0005615">
    <property type="term" value="C:extracellular space"/>
    <property type="evidence" value="ECO:0007669"/>
    <property type="project" value="InterPro"/>
</dbReference>
<dbReference type="InterPro" id="IPR042185">
    <property type="entry name" value="Serpin_sf_2"/>
</dbReference>
<comment type="caution">
    <text evidence="4">The sequence shown here is derived from an EMBL/GenBank/DDBJ whole genome shotgun (WGS) entry which is preliminary data.</text>
</comment>
<dbReference type="AlphaFoldDB" id="A0A392MXH0"/>
<evidence type="ECO:0000313" key="5">
    <source>
        <dbReference type="Proteomes" id="UP000265520"/>
    </source>
</evidence>
<dbReference type="Proteomes" id="UP000265520">
    <property type="component" value="Unassembled WGS sequence"/>
</dbReference>
<evidence type="ECO:0000313" key="4">
    <source>
        <dbReference type="EMBL" id="MCH91675.1"/>
    </source>
</evidence>
<dbReference type="SUPFAM" id="SSF56574">
    <property type="entry name" value="Serpins"/>
    <property type="match status" value="1"/>
</dbReference>
<comment type="similarity">
    <text evidence="1 2">Belongs to the serpin family.</text>
</comment>
<dbReference type="Gene3D" id="3.30.497.10">
    <property type="entry name" value="Antithrombin, subunit I, domain 2"/>
    <property type="match status" value="1"/>
</dbReference>
<dbReference type="InterPro" id="IPR042178">
    <property type="entry name" value="Serpin_sf_1"/>
</dbReference>
<dbReference type="Pfam" id="PF00079">
    <property type="entry name" value="Serpin"/>
    <property type="match status" value="1"/>
</dbReference>
<dbReference type="InterPro" id="IPR000215">
    <property type="entry name" value="Serpin_fam"/>
</dbReference>
<gene>
    <name evidence="4" type="ORF">A2U01_0012604</name>
</gene>
<protein>
    <submittedName>
        <fullName evidence="4">Serpin-ZX</fullName>
    </submittedName>
</protein>
<keyword evidence="5" id="KW-1185">Reference proteome</keyword>
<organism evidence="4 5">
    <name type="scientific">Trifolium medium</name>
    <dbReference type="NCBI Taxonomy" id="97028"/>
    <lineage>
        <taxon>Eukaryota</taxon>
        <taxon>Viridiplantae</taxon>
        <taxon>Streptophyta</taxon>
        <taxon>Embryophyta</taxon>
        <taxon>Tracheophyta</taxon>
        <taxon>Spermatophyta</taxon>
        <taxon>Magnoliopsida</taxon>
        <taxon>eudicotyledons</taxon>
        <taxon>Gunneridae</taxon>
        <taxon>Pentapetalae</taxon>
        <taxon>rosids</taxon>
        <taxon>fabids</taxon>
        <taxon>Fabales</taxon>
        <taxon>Fabaceae</taxon>
        <taxon>Papilionoideae</taxon>
        <taxon>50 kb inversion clade</taxon>
        <taxon>NPAAA clade</taxon>
        <taxon>Hologalegina</taxon>
        <taxon>IRL clade</taxon>
        <taxon>Trifolieae</taxon>
        <taxon>Trifolium</taxon>
    </lineage>
</organism>
<name>A0A392MXH0_9FABA</name>
<dbReference type="InterPro" id="IPR023795">
    <property type="entry name" value="Serpin_CS"/>
</dbReference>
<dbReference type="InterPro" id="IPR023796">
    <property type="entry name" value="Serpin_dom"/>
</dbReference>
<evidence type="ECO:0000256" key="2">
    <source>
        <dbReference type="RuleBase" id="RU000411"/>
    </source>
</evidence>
<dbReference type="InterPro" id="IPR036186">
    <property type="entry name" value="Serpin_sf"/>
</dbReference>
<dbReference type="PANTHER" id="PTHR11461">
    <property type="entry name" value="SERINE PROTEASE INHIBITOR, SERPIN"/>
    <property type="match status" value="1"/>
</dbReference>
<dbReference type="Gene3D" id="2.30.39.10">
    <property type="entry name" value="Alpha-1-antitrypsin, domain 1"/>
    <property type="match status" value="1"/>
</dbReference>
<accession>A0A392MXH0</accession>
<proteinExistence type="inferred from homology"/>
<feature type="domain" description="Serpin" evidence="3">
    <location>
        <begin position="1"/>
        <end position="232"/>
    </location>
</feature>
<dbReference type="GO" id="GO:0004867">
    <property type="term" value="F:serine-type endopeptidase inhibitor activity"/>
    <property type="evidence" value="ECO:0007669"/>
    <property type="project" value="InterPro"/>
</dbReference>
<evidence type="ECO:0000256" key="1">
    <source>
        <dbReference type="ARBA" id="ARBA00009500"/>
    </source>
</evidence>
<reference evidence="4 5" key="1">
    <citation type="journal article" date="2018" name="Front. Plant Sci.">
        <title>Red Clover (Trifolium pratense) and Zigzag Clover (T. medium) - A Picture of Genomic Similarities and Differences.</title>
        <authorList>
            <person name="Dluhosova J."/>
            <person name="Istvanek J."/>
            <person name="Nedelnik J."/>
            <person name="Repkova J."/>
        </authorList>
    </citation>
    <scope>NUCLEOTIDE SEQUENCE [LARGE SCALE GENOMIC DNA]</scope>
    <source>
        <strain evidence="5">cv. 10/8</strain>
        <tissue evidence="4">Leaf</tissue>
    </source>
</reference>
<dbReference type="SMART" id="SM00093">
    <property type="entry name" value="SERPIN"/>
    <property type="match status" value="1"/>
</dbReference>
<dbReference type="PROSITE" id="PS00284">
    <property type="entry name" value="SERPIN"/>
    <property type="match status" value="1"/>
</dbReference>
<dbReference type="PANTHER" id="PTHR11461:SF211">
    <property type="entry name" value="GH10112P-RELATED"/>
    <property type="match status" value="1"/>
</dbReference>
<sequence>MVDSLTRLIFANALYFKGKWKQQFDISKTKDYDFHLLNGSSVQVPFMTSKNDQFISSFDGFKVLGLPYKRGKDKRQFSIYIFLPDAKHGLLALIDKITSNPEFLEDKLPQQKVKVGKFRIPKFNISFEVETTELLKELGLILPFYMGGLTKMVDSPISEELFVSNIIQKSFIEVNEEGTTAAAATIVVSAKLKSPYRRIPTHIDFVADHPFLFMIRDDFRGTILFTGQVLNPLDG</sequence>